<dbReference type="GO" id="GO:0006412">
    <property type="term" value="P:translation"/>
    <property type="evidence" value="ECO:0007669"/>
    <property type="project" value="UniProtKB-UniRule"/>
</dbReference>
<keyword evidence="3 6" id="KW-0687">Ribonucleoprotein</keyword>
<dbReference type="GO" id="GO:0022627">
    <property type="term" value="C:cytosolic small ribosomal subunit"/>
    <property type="evidence" value="ECO:0007669"/>
    <property type="project" value="TreeGrafter"/>
</dbReference>
<evidence type="ECO:0000256" key="1">
    <source>
        <dbReference type="ARBA" id="ARBA00009512"/>
    </source>
</evidence>
<dbReference type="InterPro" id="IPR000529">
    <property type="entry name" value="Ribosomal_bS6"/>
</dbReference>
<keyword evidence="6" id="KW-0694">RNA-binding</keyword>
<evidence type="ECO:0000313" key="9">
    <source>
        <dbReference type="EMBL" id="CUU75702.1"/>
    </source>
</evidence>
<dbReference type="AlphaFoldDB" id="A0A0S4S8U8"/>
<evidence type="ECO:0000256" key="2">
    <source>
        <dbReference type="ARBA" id="ARBA00022980"/>
    </source>
</evidence>
<dbReference type="RefSeq" id="WP_059430629.1">
    <property type="nucleotide sequence ID" value="NZ_CP040464.1"/>
</dbReference>
<dbReference type="GO" id="GO:0003735">
    <property type="term" value="F:structural constituent of ribosome"/>
    <property type="evidence" value="ECO:0007669"/>
    <property type="project" value="InterPro"/>
</dbReference>
<evidence type="ECO:0000256" key="7">
    <source>
        <dbReference type="SAM" id="MobiDB-lite"/>
    </source>
</evidence>
<evidence type="ECO:0000256" key="3">
    <source>
        <dbReference type="ARBA" id="ARBA00023274"/>
    </source>
</evidence>
<dbReference type="InterPro" id="IPR035980">
    <property type="entry name" value="Ribosomal_bS6_sf"/>
</dbReference>
<feature type="region of interest" description="Disordered" evidence="7">
    <location>
        <begin position="109"/>
        <end position="129"/>
    </location>
</feature>
<dbReference type="PANTHER" id="PTHR21011">
    <property type="entry name" value="MITOCHONDRIAL 28S RIBOSOMAL PROTEIN S6"/>
    <property type="match status" value="1"/>
</dbReference>
<evidence type="ECO:0000256" key="5">
    <source>
        <dbReference type="ARBA" id="ARBA00035294"/>
    </source>
</evidence>
<organism evidence="8 10">
    <name type="scientific">Campylobacter hyointestinalis subsp. hyointestinalis</name>
    <dbReference type="NCBI Taxonomy" id="91352"/>
    <lineage>
        <taxon>Bacteria</taxon>
        <taxon>Pseudomonadati</taxon>
        <taxon>Campylobacterota</taxon>
        <taxon>Epsilonproteobacteria</taxon>
        <taxon>Campylobacterales</taxon>
        <taxon>Campylobacteraceae</taxon>
        <taxon>Campylobacter</taxon>
    </lineage>
</organism>
<dbReference type="EMBL" id="FAUW01000002">
    <property type="protein sequence ID" value="CUU75702.1"/>
    <property type="molecule type" value="Genomic_DNA"/>
</dbReference>
<dbReference type="EMBL" id="FAVB01000001">
    <property type="protein sequence ID" value="CUU73798.1"/>
    <property type="molecule type" value="Genomic_DNA"/>
</dbReference>
<evidence type="ECO:0000313" key="11">
    <source>
        <dbReference type="Proteomes" id="UP000052257"/>
    </source>
</evidence>
<dbReference type="CDD" id="cd00473">
    <property type="entry name" value="bS6"/>
    <property type="match status" value="1"/>
</dbReference>
<comment type="caution">
    <text evidence="8">The sequence shown here is derived from an EMBL/GenBank/DDBJ whole genome shotgun (WGS) entry which is preliminary data.</text>
</comment>
<dbReference type="Proteomes" id="UP000052237">
    <property type="component" value="Unassembled WGS sequence"/>
</dbReference>
<evidence type="ECO:0000313" key="8">
    <source>
        <dbReference type="EMBL" id="CUU73798.1"/>
    </source>
</evidence>
<name>A0A0S4S8U8_CAMHY</name>
<feature type="compositionally biased region" description="Basic and acidic residues" evidence="7">
    <location>
        <begin position="114"/>
        <end position="129"/>
    </location>
</feature>
<dbReference type="HAMAP" id="MF_00360">
    <property type="entry name" value="Ribosomal_bS6"/>
    <property type="match status" value="1"/>
</dbReference>
<evidence type="ECO:0000313" key="10">
    <source>
        <dbReference type="Proteomes" id="UP000052237"/>
    </source>
</evidence>
<dbReference type="Proteomes" id="UP000052257">
    <property type="component" value="Unassembled WGS sequence"/>
</dbReference>
<dbReference type="InterPro" id="IPR020814">
    <property type="entry name" value="Ribosomal_S6_plastid/chlpt"/>
</dbReference>
<proteinExistence type="inferred from homology"/>
<dbReference type="Gene3D" id="3.30.70.60">
    <property type="match status" value="1"/>
</dbReference>
<accession>A0A2S5J725</accession>
<evidence type="ECO:0000256" key="6">
    <source>
        <dbReference type="HAMAP-Rule" id="MF_00360"/>
    </source>
</evidence>
<dbReference type="SUPFAM" id="SSF54995">
    <property type="entry name" value="Ribosomal protein S6"/>
    <property type="match status" value="1"/>
</dbReference>
<gene>
    <name evidence="6 8" type="primary">rpsF</name>
    <name evidence="8" type="ORF">ERS686654_00546</name>
    <name evidence="9" type="ORF">ERS739220_00677</name>
</gene>
<dbReference type="InterPro" id="IPR014717">
    <property type="entry name" value="Transl_elong_EF1B/ribsomal_bS6"/>
</dbReference>
<keyword evidence="6" id="KW-0699">rRNA-binding</keyword>
<sequence>MKHYELLFILKPTLTEDEAKVKVDFIKEVITKNGGEIASVVEMGTRKLAYKIDKYERGTYVVIYFTAPTALIAELVRNVRITEEVIRFLTVKYENKREIAAWEKLSKGQKLVGAKKETRSAEKPSDLEE</sequence>
<dbReference type="PANTHER" id="PTHR21011:SF1">
    <property type="entry name" value="SMALL RIBOSOMAL SUBUNIT PROTEIN BS6M"/>
    <property type="match status" value="1"/>
</dbReference>
<evidence type="ECO:0000256" key="4">
    <source>
        <dbReference type="ARBA" id="ARBA00035104"/>
    </source>
</evidence>
<keyword evidence="10" id="KW-1185">Reference proteome</keyword>
<keyword evidence="2 6" id="KW-0689">Ribosomal protein</keyword>
<dbReference type="Pfam" id="PF01250">
    <property type="entry name" value="Ribosomal_S6"/>
    <property type="match status" value="1"/>
</dbReference>
<dbReference type="NCBIfam" id="TIGR00166">
    <property type="entry name" value="S6"/>
    <property type="match status" value="1"/>
</dbReference>
<reference evidence="10 11" key="1">
    <citation type="submission" date="2015-11" db="EMBL/GenBank/DDBJ databases">
        <authorList>
            <consortium name="Pathogen Informatics"/>
        </authorList>
    </citation>
    <scope>NUCLEOTIDE SEQUENCE [LARGE SCALE GENOMIC DNA]</scope>
    <source>
        <strain evidence="8 10">006A-0059</strain>
        <strain evidence="9 11">006A-0191</strain>
    </source>
</reference>
<dbReference type="GO" id="GO:0070181">
    <property type="term" value="F:small ribosomal subunit rRNA binding"/>
    <property type="evidence" value="ECO:0007669"/>
    <property type="project" value="TreeGrafter"/>
</dbReference>
<comment type="similarity">
    <text evidence="1 6">Belongs to the bacterial ribosomal protein bS6 family.</text>
</comment>
<protein>
    <recommendedName>
        <fullName evidence="5 6">Small ribosomal subunit protein bS6</fullName>
    </recommendedName>
</protein>
<comment type="function">
    <text evidence="4 6">Binds together with bS18 to 16S ribosomal RNA.</text>
</comment>
<accession>A0A0S4S8U8</accession>